<name>A0A8H6WYV0_9AGAR</name>
<accession>A0A8H6WYV0</accession>
<gene>
    <name evidence="1" type="ORF">MSAN_02440500</name>
</gene>
<dbReference type="Proteomes" id="UP000623467">
    <property type="component" value="Unassembled WGS sequence"/>
</dbReference>
<dbReference type="AlphaFoldDB" id="A0A8H6WYV0"/>
<organism evidence="1 2">
    <name type="scientific">Mycena sanguinolenta</name>
    <dbReference type="NCBI Taxonomy" id="230812"/>
    <lineage>
        <taxon>Eukaryota</taxon>
        <taxon>Fungi</taxon>
        <taxon>Dikarya</taxon>
        <taxon>Basidiomycota</taxon>
        <taxon>Agaricomycotina</taxon>
        <taxon>Agaricomycetes</taxon>
        <taxon>Agaricomycetidae</taxon>
        <taxon>Agaricales</taxon>
        <taxon>Marasmiineae</taxon>
        <taxon>Mycenaceae</taxon>
        <taxon>Mycena</taxon>
    </lineage>
</organism>
<dbReference type="EMBL" id="JACAZH010000060">
    <property type="protein sequence ID" value="KAF7331217.1"/>
    <property type="molecule type" value="Genomic_DNA"/>
</dbReference>
<sequence>MFYKKAASKTAIWRWPSIHDCCIGHGILSRALPAVAYTRVHVHAAYHVCITRALDPTIDAIPCPATAAKVTPV</sequence>
<protein>
    <submittedName>
        <fullName evidence="1">Uncharacterized protein</fullName>
    </submittedName>
</protein>
<comment type="caution">
    <text evidence="1">The sequence shown here is derived from an EMBL/GenBank/DDBJ whole genome shotgun (WGS) entry which is preliminary data.</text>
</comment>
<keyword evidence="2" id="KW-1185">Reference proteome</keyword>
<proteinExistence type="predicted"/>
<evidence type="ECO:0000313" key="1">
    <source>
        <dbReference type="EMBL" id="KAF7331217.1"/>
    </source>
</evidence>
<evidence type="ECO:0000313" key="2">
    <source>
        <dbReference type="Proteomes" id="UP000623467"/>
    </source>
</evidence>
<reference evidence="1" key="1">
    <citation type="submission" date="2020-05" db="EMBL/GenBank/DDBJ databases">
        <title>Mycena genomes resolve the evolution of fungal bioluminescence.</title>
        <authorList>
            <person name="Tsai I.J."/>
        </authorList>
    </citation>
    <scope>NUCLEOTIDE SEQUENCE</scope>
    <source>
        <strain evidence="1">160909Yilan</strain>
    </source>
</reference>